<reference evidence="2" key="1">
    <citation type="journal article" date="2023" name="Nat. Plants">
        <title>Single-cell RNA sequencing provides a high-resolution roadmap for understanding the multicellular compartmentation of specialized metabolism.</title>
        <authorList>
            <person name="Sun S."/>
            <person name="Shen X."/>
            <person name="Li Y."/>
            <person name="Li Y."/>
            <person name="Wang S."/>
            <person name="Li R."/>
            <person name="Zhang H."/>
            <person name="Shen G."/>
            <person name="Guo B."/>
            <person name="Wei J."/>
            <person name="Xu J."/>
            <person name="St-Pierre B."/>
            <person name="Chen S."/>
            <person name="Sun C."/>
        </authorList>
    </citation>
    <scope>NUCLEOTIDE SEQUENCE [LARGE SCALE GENOMIC DNA]</scope>
</reference>
<sequence>MASIHPTTLPSWSVRTDPTTNQFNPSNSLKLFSSSFNVHNLSSHSICSRFPLFDFTRCHCNNNDRGSSGNSDGSYGEEELNQRWDSALQELFRSAIKRFDDYLNSYFNRRSDSAAAESKGTSLVIEGKRYEDGVDDWDWERWQKHFVDIDEQERILKVLKTQLVQAVNKEDYEEAARLKVAIAAAATNDTVGQVISYLDKAVKEERYGDAAFLRDYAGTGLVGWWAGTSVDTDDPYGCIICISAEYGRYVARSYSPRQLVNAMDGAPLFEVFFTMNKKREYLQQAVYLKRRKDPPKVSIPPPKVTSAISGFDARGPTESKGDLLEETTEDTGDSGDEDSSFENTLRDLIPGVKVKVLKVTSPAKVDRDMISKVVEQIIEEEDEEQDFDLESVDAEDDDKGGNDDEQNDVVLDADTGISDGEDQSQIALKIVVDGLVSNFPSGPRHRDLLRVPARIEKKDHMSFTFTVEEDDSKHKSTFDEKAPANKKAKVQSQHSPDHVMLDLAKSIGKGRIPMKVLRDVSEMINLTLSQARNRQPLSGSTTFNRIVVPGTRDPLNGVYIGAHGLYTSEVIQLRRRFGQWKEEGRVEPPNLEFYEYVEAIKLTGDPYVPAGQIAFRAKVGKRYQLPHKGIIPEEFGVVARYKGQGRLAEPGFRNPRWVDGELVVLDGKYIRAGPVVGFLYWAPEYHFLVFFNRLRLQM</sequence>
<dbReference type="Proteomes" id="UP001060085">
    <property type="component" value="Linkage Group LG05"/>
</dbReference>
<evidence type="ECO:0000313" key="2">
    <source>
        <dbReference type="Proteomes" id="UP001060085"/>
    </source>
</evidence>
<comment type="caution">
    <text evidence="1">The sequence shown here is derived from an EMBL/GenBank/DDBJ whole genome shotgun (WGS) entry which is preliminary data.</text>
</comment>
<protein>
    <submittedName>
        <fullName evidence="1">Uncharacterized protein</fullName>
    </submittedName>
</protein>
<dbReference type="EMBL" id="CM044705">
    <property type="protein sequence ID" value="KAI5661328.1"/>
    <property type="molecule type" value="Genomic_DNA"/>
</dbReference>
<organism evidence="1 2">
    <name type="scientific">Catharanthus roseus</name>
    <name type="common">Madagascar periwinkle</name>
    <name type="synonym">Vinca rosea</name>
    <dbReference type="NCBI Taxonomy" id="4058"/>
    <lineage>
        <taxon>Eukaryota</taxon>
        <taxon>Viridiplantae</taxon>
        <taxon>Streptophyta</taxon>
        <taxon>Embryophyta</taxon>
        <taxon>Tracheophyta</taxon>
        <taxon>Spermatophyta</taxon>
        <taxon>Magnoliopsida</taxon>
        <taxon>eudicotyledons</taxon>
        <taxon>Gunneridae</taxon>
        <taxon>Pentapetalae</taxon>
        <taxon>asterids</taxon>
        <taxon>lamiids</taxon>
        <taxon>Gentianales</taxon>
        <taxon>Apocynaceae</taxon>
        <taxon>Rauvolfioideae</taxon>
        <taxon>Vinceae</taxon>
        <taxon>Catharanthinae</taxon>
        <taxon>Catharanthus</taxon>
    </lineage>
</organism>
<accession>A0ACC0APH6</accession>
<name>A0ACC0APH6_CATRO</name>
<evidence type="ECO:0000313" key="1">
    <source>
        <dbReference type="EMBL" id="KAI5661328.1"/>
    </source>
</evidence>
<keyword evidence="2" id="KW-1185">Reference proteome</keyword>
<gene>
    <name evidence="1" type="ORF">M9H77_20651</name>
</gene>
<proteinExistence type="predicted"/>